<dbReference type="Pfam" id="PF00156">
    <property type="entry name" value="Pribosyltran"/>
    <property type="match status" value="1"/>
</dbReference>
<name>A0A833H284_9LEPT</name>
<organism evidence="2 3">
    <name type="scientific">Leptonema illini</name>
    <dbReference type="NCBI Taxonomy" id="183"/>
    <lineage>
        <taxon>Bacteria</taxon>
        <taxon>Pseudomonadati</taxon>
        <taxon>Spirochaetota</taxon>
        <taxon>Spirochaetia</taxon>
        <taxon>Leptospirales</taxon>
        <taxon>Leptospiraceae</taxon>
        <taxon>Leptonema</taxon>
    </lineage>
</organism>
<gene>
    <name evidence="2" type="ORF">F9K24_09295</name>
</gene>
<evidence type="ECO:0000313" key="3">
    <source>
        <dbReference type="Proteomes" id="UP000460298"/>
    </source>
</evidence>
<feature type="domain" description="Phosphoribosyltransferase" evidence="1">
    <location>
        <begin position="41"/>
        <end position="114"/>
    </location>
</feature>
<accession>A0A833H284</accession>
<dbReference type="Gene3D" id="3.40.50.2020">
    <property type="match status" value="1"/>
</dbReference>
<dbReference type="InterPro" id="IPR000836">
    <property type="entry name" value="PRTase_dom"/>
</dbReference>
<evidence type="ECO:0000313" key="2">
    <source>
        <dbReference type="EMBL" id="KAB2933052.1"/>
    </source>
</evidence>
<reference evidence="2 3" key="1">
    <citation type="submission" date="2019-10" db="EMBL/GenBank/DDBJ databases">
        <title>Extracellular Electron Transfer in a Candidatus Methanoperedens spp. Enrichment Culture.</title>
        <authorList>
            <person name="Berger S."/>
            <person name="Rangel Shaw D."/>
            <person name="Berben T."/>
            <person name="In 'T Zandt M."/>
            <person name="Frank J."/>
            <person name="Reimann J."/>
            <person name="Jetten M.S.M."/>
            <person name="Welte C.U."/>
        </authorList>
    </citation>
    <scope>NUCLEOTIDE SEQUENCE [LARGE SCALE GENOMIC DNA]</scope>
    <source>
        <strain evidence="2">SB12</strain>
    </source>
</reference>
<dbReference type="InterPro" id="IPR029057">
    <property type="entry name" value="PRTase-like"/>
</dbReference>
<dbReference type="CDD" id="cd06223">
    <property type="entry name" value="PRTases_typeI"/>
    <property type="match status" value="1"/>
</dbReference>
<comment type="caution">
    <text evidence="2">The sequence shown here is derived from an EMBL/GenBank/DDBJ whole genome shotgun (WGS) entry which is preliminary data.</text>
</comment>
<dbReference type="AlphaFoldDB" id="A0A833H284"/>
<evidence type="ECO:0000259" key="1">
    <source>
        <dbReference type="Pfam" id="PF00156"/>
    </source>
</evidence>
<dbReference type="SUPFAM" id="SSF53271">
    <property type="entry name" value="PRTase-like"/>
    <property type="match status" value="1"/>
</dbReference>
<sequence>MTEMIALQSAPITRELTLSHAAFRDMAIGLYRRLEPLKARYEAILCPLRGGFYLSDFLSRRLGLPVEYIHLTSYQGFESSEFVVYFKPALKSGGRYLICDDILATGRTMAKIQELYPESSFDGAFLYRHIQRSLPFEQTLFAREVDESVWVRFPWEDESTDF</sequence>
<dbReference type="EMBL" id="WBUI01000007">
    <property type="protein sequence ID" value="KAB2933052.1"/>
    <property type="molecule type" value="Genomic_DNA"/>
</dbReference>
<keyword evidence="2" id="KW-0808">Transferase</keyword>
<proteinExistence type="predicted"/>
<dbReference type="Proteomes" id="UP000460298">
    <property type="component" value="Unassembled WGS sequence"/>
</dbReference>
<dbReference type="GO" id="GO:0016757">
    <property type="term" value="F:glycosyltransferase activity"/>
    <property type="evidence" value="ECO:0007669"/>
    <property type="project" value="UniProtKB-KW"/>
</dbReference>
<protein>
    <submittedName>
        <fullName evidence="2">Phosphoribosyltransferase</fullName>
    </submittedName>
</protein>
<keyword evidence="2" id="KW-0328">Glycosyltransferase</keyword>